<dbReference type="STRING" id="2656787.A0A370TK10"/>
<name>A0A370TK10_9HELO</name>
<keyword evidence="4" id="KW-1185">Reference proteome</keyword>
<dbReference type="Pfam" id="PF00012">
    <property type="entry name" value="HSP70"/>
    <property type="match status" value="1"/>
</dbReference>
<dbReference type="GO" id="GO:0005524">
    <property type="term" value="F:ATP binding"/>
    <property type="evidence" value="ECO:0007669"/>
    <property type="project" value="UniProtKB-KW"/>
</dbReference>
<organism evidence="3 4">
    <name type="scientific">Venustampulla echinocandica</name>
    <dbReference type="NCBI Taxonomy" id="2656787"/>
    <lineage>
        <taxon>Eukaryota</taxon>
        <taxon>Fungi</taxon>
        <taxon>Dikarya</taxon>
        <taxon>Ascomycota</taxon>
        <taxon>Pezizomycotina</taxon>
        <taxon>Leotiomycetes</taxon>
        <taxon>Helotiales</taxon>
        <taxon>Pleuroascaceae</taxon>
        <taxon>Venustampulla</taxon>
    </lineage>
</organism>
<evidence type="ECO:0008006" key="5">
    <source>
        <dbReference type="Google" id="ProtNLM"/>
    </source>
</evidence>
<protein>
    <recommendedName>
        <fullName evidence="5">Actin-like ATPase</fullName>
    </recommendedName>
</protein>
<dbReference type="OrthoDB" id="2963168at2759"/>
<evidence type="ECO:0000256" key="1">
    <source>
        <dbReference type="ARBA" id="ARBA00022741"/>
    </source>
</evidence>
<evidence type="ECO:0000256" key="2">
    <source>
        <dbReference type="ARBA" id="ARBA00022840"/>
    </source>
</evidence>
<accession>A0A370TK10</accession>
<dbReference type="PANTHER" id="PTHR14187:SF81">
    <property type="entry name" value="HSP70 FAMILY PROTEIN (AFU_ORTHOLOGUE AFUA_4G14040)"/>
    <property type="match status" value="1"/>
</dbReference>
<dbReference type="Gene3D" id="3.90.640.10">
    <property type="entry name" value="Actin, Chain A, domain 4"/>
    <property type="match status" value="1"/>
</dbReference>
<dbReference type="AlphaFoldDB" id="A0A370TK10"/>
<reference evidence="3 4" key="1">
    <citation type="journal article" date="2018" name="IMA Fungus">
        <title>IMA Genome-F 9: Draft genome sequence of Annulohypoxylon stygium, Aspergillus mulundensis, Berkeleyomyces basicola (syn. Thielaviopsis basicola), Ceratocystis smalleyi, two Cercospora beticola strains, Coleophoma cylindrospora, Fusarium fracticaudum, Phialophora cf. hyalina, and Morchella septimelata.</title>
        <authorList>
            <person name="Wingfield B.D."/>
            <person name="Bills G.F."/>
            <person name="Dong Y."/>
            <person name="Huang W."/>
            <person name="Nel W.J."/>
            <person name="Swalarsk-Parry B.S."/>
            <person name="Vaghefi N."/>
            <person name="Wilken P.M."/>
            <person name="An Z."/>
            <person name="de Beer Z.W."/>
            <person name="De Vos L."/>
            <person name="Chen L."/>
            <person name="Duong T.A."/>
            <person name="Gao Y."/>
            <person name="Hammerbacher A."/>
            <person name="Kikkert J.R."/>
            <person name="Li Y."/>
            <person name="Li H."/>
            <person name="Li K."/>
            <person name="Li Q."/>
            <person name="Liu X."/>
            <person name="Ma X."/>
            <person name="Naidoo K."/>
            <person name="Pethybridge S.J."/>
            <person name="Sun J."/>
            <person name="Steenkamp E.T."/>
            <person name="van der Nest M.A."/>
            <person name="van Wyk S."/>
            <person name="Wingfield M.J."/>
            <person name="Xiong C."/>
            <person name="Yue Q."/>
            <person name="Zhang X."/>
        </authorList>
    </citation>
    <scope>NUCLEOTIDE SEQUENCE [LARGE SCALE GENOMIC DNA]</scope>
    <source>
        <strain evidence="3 4">BP 5553</strain>
    </source>
</reference>
<dbReference type="RefSeq" id="XP_031868503.1">
    <property type="nucleotide sequence ID" value="XM_032015082.1"/>
</dbReference>
<dbReference type="PANTHER" id="PTHR14187">
    <property type="entry name" value="ALPHA KINASE/ELONGATION FACTOR 2 KINASE"/>
    <property type="match status" value="1"/>
</dbReference>
<keyword evidence="1" id="KW-0547">Nucleotide-binding</keyword>
<dbReference type="CDD" id="cd10170">
    <property type="entry name" value="ASKHA_NBD_HSP70"/>
    <property type="match status" value="1"/>
</dbReference>
<dbReference type="Proteomes" id="UP000254866">
    <property type="component" value="Unassembled WGS sequence"/>
</dbReference>
<dbReference type="SUPFAM" id="SSF53067">
    <property type="entry name" value="Actin-like ATPase domain"/>
    <property type="match status" value="2"/>
</dbReference>
<gene>
    <name evidence="3" type="ORF">BP5553_06459</name>
</gene>
<dbReference type="InterPro" id="IPR013126">
    <property type="entry name" value="Hsp_70_fam"/>
</dbReference>
<dbReference type="GeneID" id="43599308"/>
<dbReference type="Gene3D" id="3.30.420.40">
    <property type="match status" value="2"/>
</dbReference>
<evidence type="ECO:0000313" key="3">
    <source>
        <dbReference type="EMBL" id="RDL35847.1"/>
    </source>
</evidence>
<keyword evidence="2" id="KW-0067">ATP-binding</keyword>
<comment type="caution">
    <text evidence="3">The sequence shown here is derived from an EMBL/GenBank/DDBJ whole genome shotgun (WGS) entry which is preliminary data.</text>
</comment>
<dbReference type="EMBL" id="NPIC01000005">
    <property type="protein sequence ID" value="RDL35847.1"/>
    <property type="molecule type" value="Genomic_DNA"/>
</dbReference>
<evidence type="ECO:0000313" key="4">
    <source>
        <dbReference type="Proteomes" id="UP000254866"/>
    </source>
</evidence>
<sequence length="626" mass="70534">MFGNRPIHQILESVSMTEGNGHKIIVGIDYGTTFSGISYVTTERSEIDDINIISAWPGESANAHWKVPTRIAYTRENPKLSRNKWGFEVHPKFISYSWTKLLLDKNALVGEYDDPALADLAGQGMMKLPDFRTAEEVCEDFLHELYIHLTLKLSEEMTESTYDATPMECWITLPAIWSDEAKDATLNAARKAGFGSRPDDSIFTIAEPEAAAIATLKRYSGFNALNQIKPGDHILICDCGGGTVDITTYTITQVQPCLEFDELCVGVGGKCGSTYIDRNLHSLLSRRFGEPFDTIPFSKKGPGSKFMISFETVKRDFGRDDDDDDIRELSDLKLDIPDSEFYDEEDQVVKLTYKDIQGLFDPVVTEISNLVHQQVKEARRKKGAAIDVIFPFLDFHNGQILTLMIQRIILVGGFGESPYLYKALAEWGKANGNIKLMRPEHPQSAVVRGAALRGLEGIAPRMKQSRRHYGIGINMPFREGKDPEEKSCLEKFENKKYCRHRVEWLISKGDKIFQDTSRKVTVVTNYTPEEAASTTIILYSTALNDPPDYYTESRVEKVGNVVSTFPRGFDFGRSSETKFNPRLNKTIYQISHEVEVMFGNKGENLTCRDILNGQVVGTATIQFDRH</sequence>
<proteinExistence type="predicted"/>
<dbReference type="GO" id="GO:0140662">
    <property type="term" value="F:ATP-dependent protein folding chaperone"/>
    <property type="evidence" value="ECO:0007669"/>
    <property type="project" value="InterPro"/>
</dbReference>
<dbReference type="InterPro" id="IPR043129">
    <property type="entry name" value="ATPase_NBD"/>
</dbReference>